<organism evidence="1 2">
    <name type="scientific">Mycolicibacterium insubricum</name>
    <dbReference type="NCBI Taxonomy" id="444597"/>
    <lineage>
        <taxon>Bacteria</taxon>
        <taxon>Bacillati</taxon>
        <taxon>Actinomycetota</taxon>
        <taxon>Actinomycetes</taxon>
        <taxon>Mycobacteriales</taxon>
        <taxon>Mycobacteriaceae</taxon>
        <taxon>Mycolicibacterium</taxon>
    </lineage>
</organism>
<dbReference type="EMBL" id="MVHS01000092">
    <property type="protein sequence ID" value="ORA62332.1"/>
    <property type="molecule type" value="Genomic_DNA"/>
</dbReference>
<sequence>MQKILRRTFLLVTVFAVLGVGGMLGYRAYREHTAQPPFPVVDTTALSPARAAVIGVLDQQYADQPGMWRYSDGNDEPWCADFTSWVMREAGYPFANPNSGNWRIPGVLTLTAYLRAENRWEGPDYRPQPGDMVIYDEPSPKGQHVNLVLVDDDGTLTTIGGGEGRGIGLSTFRIADDPGIRGFGRLE</sequence>
<protein>
    <submittedName>
        <fullName evidence="1">CHAP domain-containing protein</fullName>
    </submittedName>
</protein>
<dbReference type="RefSeq" id="WP_083033814.1">
    <property type="nucleotide sequence ID" value="NZ_AP022618.1"/>
</dbReference>
<evidence type="ECO:0000313" key="1">
    <source>
        <dbReference type="EMBL" id="ORA62332.1"/>
    </source>
</evidence>
<proteinExistence type="predicted"/>
<name>A0A1X0CR01_9MYCO</name>
<dbReference type="AlphaFoldDB" id="A0A1X0CR01"/>
<dbReference type="OrthoDB" id="9812962at2"/>
<gene>
    <name evidence="1" type="ORF">BST26_20895</name>
</gene>
<dbReference type="Pfam" id="PF05257">
    <property type="entry name" value="CHAP"/>
    <property type="match status" value="1"/>
</dbReference>
<dbReference type="Proteomes" id="UP000192801">
    <property type="component" value="Unassembled WGS sequence"/>
</dbReference>
<accession>A0A1X0CR01</accession>
<evidence type="ECO:0000313" key="2">
    <source>
        <dbReference type="Proteomes" id="UP000192801"/>
    </source>
</evidence>
<keyword evidence="2" id="KW-1185">Reference proteome</keyword>
<reference evidence="1 2" key="1">
    <citation type="submission" date="2016-12" db="EMBL/GenBank/DDBJ databases">
        <title>The new phylogeny of genus Mycobacterium.</title>
        <authorList>
            <person name="Tortoli E."/>
            <person name="Trovato A."/>
            <person name="Cirillo D.M."/>
        </authorList>
    </citation>
    <scope>NUCLEOTIDE SEQUENCE [LARGE SCALE GENOMIC DNA]</scope>
    <source>
        <strain evidence="1 2">DSM 45130</strain>
    </source>
</reference>
<comment type="caution">
    <text evidence="1">The sequence shown here is derived from an EMBL/GenBank/DDBJ whole genome shotgun (WGS) entry which is preliminary data.</text>
</comment>
<dbReference type="InterPro" id="IPR007921">
    <property type="entry name" value="CHAP_dom"/>
</dbReference>
<dbReference type="STRING" id="444597.BST26_20895"/>